<accession>A0A9N9IBI0</accession>
<evidence type="ECO:0000256" key="1">
    <source>
        <dbReference type="SAM" id="MobiDB-lite"/>
    </source>
</evidence>
<comment type="caution">
    <text evidence="2">The sequence shown here is derived from an EMBL/GenBank/DDBJ whole genome shotgun (WGS) entry which is preliminary data.</text>
</comment>
<name>A0A9N9IBI0_9GLOM</name>
<feature type="region of interest" description="Disordered" evidence="1">
    <location>
        <begin position="39"/>
        <end position="66"/>
    </location>
</feature>
<sequence length="102" mass="11281">MKTLTKNYTPQDVKLAYRVVTEDLFNSLLGDKNDTTIKLGTLENTNPKNNQSTDRSPTPPVTETKPNNLITTIGQLLPFAPLVFEQFTGQKVPPMTGTMADI</sequence>
<proteinExistence type="predicted"/>
<feature type="non-terminal residue" evidence="2">
    <location>
        <position position="102"/>
    </location>
</feature>
<evidence type="ECO:0000313" key="3">
    <source>
        <dbReference type="Proteomes" id="UP000789508"/>
    </source>
</evidence>
<organism evidence="2 3">
    <name type="scientific">Ambispora leptoticha</name>
    <dbReference type="NCBI Taxonomy" id="144679"/>
    <lineage>
        <taxon>Eukaryota</taxon>
        <taxon>Fungi</taxon>
        <taxon>Fungi incertae sedis</taxon>
        <taxon>Mucoromycota</taxon>
        <taxon>Glomeromycotina</taxon>
        <taxon>Glomeromycetes</taxon>
        <taxon>Archaeosporales</taxon>
        <taxon>Ambisporaceae</taxon>
        <taxon>Ambispora</taxon>
    </lineage>
</organism>
<protein>
    <submittedName>
        <fullName evidence="2">1970_t:CDS:1</fullName>
    </submittedName>
</protein>
<dbReference type="OrthoDB" id="2429327at2759"/>
<evidence type="ECO:0000313" key="2">
    <source>
        <dbReference type="EMBL" id="CAG8728792.1"/>
    </source>
</evidence>
<reference evidence="2" key="1">
    <citation type="submission" date="2021-06" db="EMBL/GenBank/DDBJ databases">
        <authorList>
            <person name="Kallberg Y."/>
            <person name="Tangrot J."/>
            <person name="Rosling A."/>
        </authorList>
    </citation>
    <scope>NUCLEOTIDE SEQUENCE</scope>
    <source>
        <strain evidence="2">FL130A</strain>
    </source>
</reference>
<dbReference type="Proteomes" id="UP000789508">
    <property type="component" value="Unassembled WGS sequence"/>
</dbReference>
<keyword evidence="3" id="KW-1185">Reference proteome</keyword>
<feature type="compositionally biased region" description="Polar residues" evidence="1">
    <location>
        <begin position="39"/>
        <end position="56"/>
    </location>
</feature>
<gene>
    <name evidence="2" type="ORF">ALEPTO_LOCUS12539</name>
</gene>
<dbReference type="AlphaFoldDB" id="A0A9N9IBI0"/>
<dbReference type="EMBL" id="CAJVPS010029444">
    <property type="protein sequence ID" value="CAG8728792.1"/>
    <property type="molecule type" value="Genomic_DNA"/>
</dbReference>